<dbReference type="PANTHER" id="PTHR11129">
    <property type="entry name" value="PROTEIN FARNESYLTRANSFERASE ALPHA SUBUNIT/RAB GERANYLGERANYL TRANSFERASE ALPHA SUBUNIT"/>
    <property type="match status" value="1"/>
</dbReference>
<reference evidence="7 8" key="1">
    <citation type="journal article" date="2006" name="Nature">
        <title>Global trends of whole-genome duplications revealed by the ciliate Paramecium tetraurelia.</title>
        <authorList>
            <consortium name="Genoscope"/>
            <person name="Aury J.-M."/>
            <person name="Jaillon O."/>
            <person name="Duret L."/>
            <person name="Noel B."/>
            <person name="Jubin C."/>
            <person name="Porcel B.M."/>
            <person name="Segurens B."/>
            <person name="Daubin V."/>
            <person name="Anthouard V."/>
            <person name="Aiach N."/>
            <person name="Arnaiz O."/>
            <person name="Billaut A."/>
            <person name="Beisson J."/>
            <person name="Blanc I."/>
            <person name="Bouhouche K."/>
            <person name="Camara F."/>
            <person name="Duharcourt S."/>
            <person name="Guigo R."/>
            <person name="Gogendeau D."/>
            <person name="Katinka M."/>
            <person name="Keller A.-M."/>
            <person name="Kissmehl R."/>
            <person name="Klotz C."/>
            <person name="Koll F."/>
            <person name="Le Moue A."/>
            <person name="Lepere C."/>
            <person name="Malinsky S."/>
            <person name="Nowacki M."/>
            <person name="Nowak J.K."/>
            <person name="Plattner H."/>
            <person name="Poulain J."/>
            <person name="Ruiz F."/>
            <person name="Serrano V."/>
            <person name="Zagulski M."/>
            <person name="Dessen P."/>
            <person name="Betermier M."/>
            <person name="Weissenbach J."/>
            <person name="Scarpelli C."/>
            <person name="Schachter V."/>
            <person name="Sperling L."/>
            <person name="Meyer E."/>
            <person name="Cohen J."/>
            <person name="Wincker P."/>
        </authorList>
    </citation>
    <scope>NUCLEOTIDE SEQUENCE [LARGE SCALE GENOMIC DNA]</scope>
    <source>
        <strain evidence="7 8">Stock d4-2</strain>
    </source>
</reference>
<dbReference type="Proteomes" id="UP000000600">
    <property type="component" value="Unassembled WGS sequence"/>
</dbReference>
<dbReference type="AlphaFoldDB" id="A0E1G7"/>
<dbReference type="Gene3D" id="1.25.40.120">
    <property type="entry name" value="Protein prenylyltransferase"/>
    <property type="match status" value="1"/>
</dbReference>
<dbReference type="EMBL" id="CT868653">
    <property type="protein sequence ID" value="CAK89134.1"/>
    <property type="molecule type" value="Genomic_DNA"/>
</dbReference>
<evidence type="ECO:0000256" key="4">
    <source>
        <dbReference type="ARBA" id="ARBA00022737"/>
    </source>
</evidence>
<dbReference type="KEGG" id="ptm:GSPATT00022303001"/>
<dbReference type="GO" id="GO:0005968">
    <property type="term" value="C:Rab-protein geranylgeranyltransferase complex"/>
    <property type="evidence" value="ECO:0000318"/>
    <property type="project" value="GO_Central"/>
</dbReference>
<comment type="function">
    <text evidence="6">Catalyzes the transfer of a geranyl-geranyl moiety from geranyl-geranyl pyrophosphate to cysteines occuring in specific C-terminal amino acid sequences.</text>
</comment>
<dbReference type="GO" id="GO:0004663">
    <property type="term" value="F:Rab geranylgeranyltransferase activity"/>
    <property type="evidence" value="ECO:0007669"/>
    <property type="project" value="UniProtKB-UniRule"/>
</dbReference>
<dbReference type="OMA" id="KWALELR"/>
<dbReference type="SUPFAM" id="SSF48439">
    <property type="entry name" value="Protein prenylyltransferase"/>
    <property type="match status" value="1"/>
</dbReference>
<evidence type="ECO:0000256" key="6">
    <source>
        <dbReference type="RuleBase" id="RU367120"/>
    </source>
</evidence>
<evidence type="ECO:0000313" key="8">
    <source>
        <dbReference type="Proteomes" id="UP000000600"/>
    </source>
</evidence>
<dbReference type="EC" id="2.5.1.60" evidence="6"/>
<keyword evidence="2 6" id="KW-0637">Prenyltransferase</keyword>
<keyword evidence="3 6" id="KW-0808">Transferase</keyword>
<name>A0E1G7_PARTE</name>
<comment type="similarity">
    <text evidence="1 6">Belongs to the protein prenyltransferase subunit alpha family.</text>
</comment>
<accession>A0E1G7</accession>
<dbReference type="InterPro" id="IPR002088">
    <property type="entry name" value="Prenyl_trans_a"/>
</dbReference>
<dbReference type="Pfam" id="PF01239">
    <property type="entry name" value="PPTA"/>
    <property type="match status" value="1"/>
</dbReference>
<proteinExistence type="inferred from homology"/>
<dbReference type="InParanoid" id="A0E1G7"/>
<dbReference type="GO" id="GO:0097354">
    <property type="term" value="P:prenylation"/>
    <property type="evidence" value="ECO:0007669"/>
    <property type="project" value="UniProtKB-UniRule"/>
</dbReference>
<evidence type="ECO:0000256" key="3">
    <source>
        <dbReference type="ARBA" id="ARBA00022679"/>
    </source>
</evidence>
<protein>
    <recommendedName>
        <fullName evidence="6">Geranylgeranyl transferase type-2 subunit alpha</fullName>
        <ecNumber evidence="6">2.5.1.60</ecNumber>
    </recommendedName>
    <alternativeName>
        <fullName evidence="6">Geranylgeranyl transferase type II subunit alpha</fullName>
    </alternativeName>
</protein>
<evidence type="ECO:0000256" key="5">
    <source>
        <dbReference type="ARBA" id="ARBA00047658"/>
    </source>
</evidence>
<dbReference type="RefSeq" id="XP_001456531.1">
    <property type="nucleotide sequence ID" value="XM_001456494.1"/>
</dbReference>
<gene>
    <name evidence="7" type="ORF">GSPATT00022303001</name>
</gene>
<keyword evidence="8" id="KW-1185">Reference proteome</keyword>
<sequence>MNPKIETFNFYYQTYFKDISKIEFIEHVPDEILIDSNDKDNNNKLIKIEQSTLGISVSAIALLYPICLELVKNEHYEDQASWMILFLNGENYTAWGIRQRLKKEEDLKLTELICIRFPGSSCSFNYRQQFESTYENETRFFLKAFQKKNRSYHLWTYRMKYIKKISQEDHTIYEKECDLMKNLAEKDVHNFSIFHHLMICSKQCGMELMKWALELRDSFSLMYQGQVKDCEIDFKALQSLNQFIKHLQ</sequence>
<dbReference type="PANTHER" id="PTHR11129:SF2">
    <property type="entry name" value="GERANYLGERANYL TRANSFERASE TYPE-2 SUBUNIT ALPHA"/>
    <property type="match status" value="1"/>
</dbReference>
<evidence type="ECO:0000313" key="7">
    <source>
        <dbReference type="EMBL" id="CAK89134.1"/>
    </source>
</evidence>
<dbReference type="GO" id="GO:0006888">
    <property type="term" value="P:endoplasmic reticulum to Golgi vesicle-mediated transport"/>
    <property type="evidence" value="ECO:0000318"/>
    <property type="project" value="GO_Central"/>
</dbReference>
<dbReference type="HOGENOM" id="CLU_1121912_0_0_1"/>
<evidence type="ECO:0000256" key="1">
    <source>
        <dbReference type="ARBA" id="ARBA00006734"/>
    </source>
</evidence>
<dbReference type="OrthoDB" id="10288037at2759"/>
<keyword evidence="4" id="KW-0677">Repeat</keyword>
<dbReference type="eggNOG" id="ENOG502R2SV">
    <property type="taxonomic scope" value="Eukaryota"/>
</dbReference>
<dbReference type="GO" id="GO:0005737">
    <property type="term" value="C:cytoplasm"/>
    <property type="evidence" value="ECO:0000318"/>
    <property type="project" value="GO_Central"/>
</dbReference>
<comment type="catalytic activity">
    <reaction evidence="5 6">
        <text>geranylgeranyl diphosphate + L-cysteinyl-[protein] = S-geranylgeranyl-L-cysteinyl-[protein] + diphosphate</text>
        <dbReference type="Rhea" id="RHEA:21240"/>
        <dbReference type="Rhea" id="RHEA-COMP:10131"/>
        <dbReference type="Rhea" id="RHEA-COMP:11537"/>
        <dbReference type="ChEBI" id="CHEBI:29950"/>
        <dbReference type="ChEBI" id="CHEBI:33019"/>
        <dbReference type="ChEBI" id="CHEBI:57533"/>
        <dbReference type="ChEBI" id="CHEBI:86021"/>
        <dbReference type="EC" id="2.5.1.60"/>
    </reaction>
</comment>
<organism evidence="7 8">
    <name type="scientific">Paramecium tetraurelia</name>
    <dbReference type="NCBI Taxonomy" id="5888"/>
    <lineage>
        <taxon>Eukaryota</taxon>
        <taxon>Sar</taxon>
        <taxon>Alveolata</taxon>
        <taxon>Ciliophora</taxon>
        <taxon>Intramacronucleata</taxon>
        <taxon>Oligohymenophorea</taxon>
        <taxon>Peniculida</taxon>
        <taxon>Parameciidae</taxon>
        <taxon>Paramecium</taxon>
    </lineage>
</organism>
<evidence type="ECO:0000256" key="2">
    <source>
        <dbReference type="ARBA" id="ARBA00022602"/>
    </source>
</evidence>
<dbReference type="GeneID" id="5042316"/>